<organism evidence="5">
    <name type="scientific">Absidia glauca</name>
    <name type="common">Pin mould</name>
    <dbReference type="NCBI Taxonomy" id="4829"/>
    <lineage>
        <taxon>Eukaryota</taxon>
        <taxon>Fungi</taxon>
        <taxon>Fungi incertae sedis</taxon>
        <taxon>Mucoromycota</taxon>
        <taxon>Mucoromycotina</taxon>
        <taxon>Mucoromycetes</taxon>
        <taxon>Mucorales</taxon>
        <taxon>Cunninghamellaceae</taxon>
        <taxon>Absidia</taxon>
    </lineage>
</organism>
<sequence>MAISEYEKKRLENIKRNQELLQSLQVPKLSNATKKDLKTRATSAIKKHTPKKASTTPAAPSRTSARLRGVAADNIEVDGANNKTAIKDYIFAPKPAGERSMALDDKDHDKFIKLLESANATIKEEDIKVDPSLEPLQQQFENLRIQHPWATVKVVPERITQCL</sequence>
<evidence type="ECO:0000313" key="6">
    <source>
        <dbReference type="Proteomes" id="UP000078561"/>
    </source>
</evidence>
<dbReference type="InterPro" id="IPR050853">
    <property type="entry name" value="WD_repeat_DNA-damage-binding"/>
</dbReference>
<evidence type="ECO:0000313" key="5">
    <source>
        <dbReference type="EMBL" id="SAL96701.1"/>
    </source>
</evidence>
<keyword evidence="6" id="KW-1185">Reference proteome</keyword>
<evidence type="ECO:0000256" key="3">
    <source>
        <dbReference type="RuleBase" id="RU365004"/>
    </source>
</evidence>
<reference evidence="5" key="1">
    <citation type="submission" date="2016-04" db="EMBL/GenBank/DDBJ databases">
        <authorList>
            <person name="Evans L.H."/>
            <person name="Alamgir A."/>
            <person name="Owens N."/>
            <person name="Weber N.D."/>
            <person name="Virtaneva K."/>
            <person name="Barbian K."/>
            <person name="Babar A."/>
            <person name="Rosenke K."/>
        </authorList>
    </citation>
    <scope>NUCLEOTIDE SEQUENCE [LARGE SCALE GENOMIC DNA]</scope>
    <source>
        <strain evidence="5">CBS 101.48</strain>
    </source>
</reference>
<dbReference type="PANTHER" id="PTHR14773:SF0">
    <property type="entry name" value="WD REPEAT-CONTAINING PROTEIN 76"/>
    <property type="match status" value="1"/>
</dbReference>
<evidence type="ECO:0000256" key="1">
    <source>
        <dbReference type="ARBA" id="ARBA00022574"/>
    </source>
</evidence>
<name>A0A168LFS3_ABSGL</name>
<comment type="function">
    <text evidence="3">DNA-binding protein that binds to both single- and double-stranded DNA. Binds preferentially to UV-damaged DNA. May be involved in DNA-metabolic processes.</text>
</comment>
<keyword evidence="1 3" id="KW-0853">WD repeat</keyword>
<dbReference type="GO" id="GO:0003677">
    <property type="term" value="F:DNA binding"/>
    <property type="evidence" value="ECO:0007669"/>
    <property type="project" value="UniProtKB-UniRule"/>
</dbReference>
<dbReference type="PANTHER" id="PTHR14773">
    <property type="entry name" value="WD REPEAT-CONTAINING PROTEIN 76"/>
    <property type="match status" value="1"/>
</dbReference>
<keyword evidence="3" id="KW-0227">DNA damage</keyword>
<dbReference type="EMBL" id="LT551165">
    <property type="protein sequence ID" value="SAL96701.1"/>
    <property type="molecule type" value="Genomic_DNA"/>
</dbReference>
<proteinExistence type="inferred from homology"/>
<protein>
    <recommendedName>
        <fullName evidence="3">DNA damage-binding protein CMR1</fullName>
    </recommendedName>
</protein>
<feature type="compositionally biased region" description="Polar residues" evidence="4">
    <location>
        <begin position="52"/>
        <end position="64"/>
    </location>
</feature>
<keyword evidence="3" id="KW-0238">DNA-binding</keyword>
<comment type="similarity">
    <text evidence="3">Belongs to the WD repeat DDB2/WDR76 family.</text>
</comment>
<feature type="region of interest" description="Disordered" evidence="4">
    <location>
        <begin position="28"/>
        <end position="66"/>
    </location>
</feature>
<evidence type="ECO:0000256" key="2">
    <source>
        <dbReference type="ARBA" id="ARBA00022737"/>
    </source>
</evidence>
<accession>A0A168LFS3</accession>
<dbReference type="STRING" id="4829.A0A168LFS3"/>
<keyword evidence="2" id="KW-0677">Repeat</keyword>
<dbReference type="GO" id="GO:0005634">
    <property type="term" value="C:nucleus"/>
    <property type="evidence" value="ECO:0007669"/>
    <property type="project" value="TreeGrafter"/>
</dbReference>
<dbReference type="GO" id="GO:0006974">
    <property type="term" value="P:DNA damage response"/>
    <property type="evidence" value="ECO:0007669"/>
    <property type="project" value="UniProtKB-KW"/>
</dbReference>
<dbReference type="InParanoid" id="A0A168LFS3"/>
<dbReference type="Proteomes" id="UP000078561">
    <property type="component" value="Unassembled WGS sequence"/>
</dbReference>
<gene>
    <name evidence="5" type="primary">ABSGL_02117.1 scaffold 2596</name>
</gene>
<dbReference type="GO" id="GO:2000001">
    <property type="term" value="P:regulation of DNA damage checkpoint"/>
    <property type="evidence" value="ECO:0007669"/>
    <property type="project" value="TreeGrafter"/>
</dbReference>
<dbReference type="AlphaFoldDB" id="A0A168LFS3"/>
<evidence type="ECO:0000256" key="4">
    <source>
        <dbReference type="SAM" id="MobiDB-lite"/>
    </source>
</evidence>
<dbReference type="OrthoDB" id="9890280at2759"/>